<proteinExistence type="predicted"/>
<dbReference type="Pfam" id="PF12675">
    <property type="entry name" value="DUF3795"/>
    <property type="match status" value="1"/>
</dbReference>
<dbReference type="AlphaFoldDB" id="A0A4P6HPC1"/>
<dbReference type="KEGG" id="dcb:C3Y92_12150"/>
<dbReference type="InterPro" id="IPR024227">
    <property type="entry name" value="DUF3795"/>
</dbReference>
<evidence type="ECO:0000313" key="2">
    <source>
        <dbReference type="Proteomes" id="UP000293296"/>
    </source>
</evidence>
<organism evidence="1 2">
    <name type="scientific">Solidesulfovibrio carbinolicus</name>
    <dbReference type="NCBI Taxonomy" id="296842"/>
    <lineage>
        <taxon>Bacteria</taxon>
        <taxon>Pseudomonadati</taxon>
        <taxon>Thermodesulfobacteriota</taxon>
        <taxon>Desulfovibrionia</taxon>
        <taxon>Desulfovibrionales</taxon>
        <taxon>Desulfovibrionaceae</taxon>
        <taxon>Solidesulfovibrio</taxon>
    </lineage>
</organism>
<keyword evidence="2" id="KW-1185">Reference proteome</keyword>
<accession>A0A4P6HPC1</accession>
<evidence type="ECO:0008006" key="3">
    <source>
        <dbReference type="Google" id="ProtNLM"/>
    </source>
</evidence>
<evidence type="ECO:0000313" key="1">
    <source>
        <dbReference type="EMBL" id="QAZ67930.1"/>
    </source>
</evidence>
<sequence length="150" mass="16410">MDMTEEAALQERIAPCGLDCGRCLDNPDSPIGRLSRELARELGGFGQRAAFFARLDPVFNAYAAFEGVLERLGKGGCSGCRTGNCLLGDCRVKDCTRERGVGYCFQCPDFDGCDPGLPPGLAERWRDNNRRMAAMGLAAYCAWQAGRPRY</sequence>
<reference evidence="1 2" key="1">
    <citation type="submission" date="2018-02" db="EMBL/GenBank/DDBJ databases">
        <title>Genome sequence of Desulfovibrio carbinolicus DSM 3852.</title>
        <authorList>
            <person name="Wilbanks E."/>
            <person name="Skennerton C.T."/>
            <person name="Orphan V.J."/>
        </authorList>
    </citation>
    <scope>NUCLEOTIDE SEQUENCE [LARGE SCALE GENOMIC DNA]</scope>
    <source>
        <strain evidence="1 2">DSM 3852</strain>
    </source>
</reference>
<name>A0A4P6HPC1_9BACT</name>
<gene>
    <name evidence="1" type="ORF">C3Y92_12150</name>
</gene>
<dbReference type="Proteomes" id="UP000293296">
    <property type="component" value="Chromosome"/>
</dbReference>
<dbReference type="OrthoDB" id="166000at2"/>
<dbReference type="EMBL" id="CP026538">
    <property type="protein sequence ID" value="QAZ67930.1"/>
    <property type="molecule type" value="Genomic_DNA"/>
</dbReference>
<protein>
    <recommendedName>
        <fullName evidence="3">DUF3795 domain-containing protein</fullName>
    </recommendedName>
</protein>